<dbReference type="SUPFAM" id="SSF158446">
    <property type="entry name" value="IVS-encoded protein-like"/>
    <property type="match status" value="1"/>
</dbReference>
<evidence type="ECO:0000313" key="2">
    <source>
        <dbReference type="Proteomes" id="UP000184076"/>
    </source>
</evidence>
<gene>
    <name evidence="1" type="ORF">SAMN02745206_00994</name>
</gene>
<dbReference type="PANTHER" id="PTHR38471:SF2">
    <property type="entry name" value="FOUR HELIX BUNDLE PROTEIN"/>
    <property type="match status" value="1"/>
</dbReference>
<keyword evidence="2" id="KW-1185">Reference proteome</keyword>
<proteinExistence type="predicted"/>
<dbReference type="OrthoDB" id="9800370at2"/>
<dbReference type="InterPro" id="IPR036583">
    <property type="entry name" value="23S_rRNA_IVS_sf"/>
</dbReference>
<dbReference type="RefSeq" id="WP_073037552.1">
    <property type="nucleotide sequence ID" value="NZ_FQVB01000008.1"/>
</dbReference>
<name>A0A1M4X6Q2_9BACT</name>
<dbReference type="Pfam" id="PF05635">
    <property type="entry name" value="23S_rRNA_IVP"/>
    <property type="match status" value="1"/>
</dbReference>
<dbReference type="NCBIfam" id="NF008912">
    <property type="entry name" value="PRK12275.1-6"/>
    <property type="match status" value="1"/>
</dbReference>
<dbReference type="InterPro" id="IPR012657">
    <property type="entry name" value="23S_rRNA-intervening_sequence"/>
</dbReference>
<dbReference type="STRING" id="1121391.SAMN02745206_00994"/>
<dbReference type="NCBIfam" id="TIGR02436">
    <property type="entry name" value="four helix bundle protein"/>
    <property type="match status" value="1"/>
</dbReference>
<accession>A0A1M4X6Q2</accession>
<protein>
    <submittedName>
        <fullName evidence="1">Four helix bundle protein</fullName>
    </submittedName>
</protein>
<dbReference type="Proteomes" id="UP000184076">
    <property type="component" value="Unassembled WGS sequence"/>
</dbReference>
<dbReference type="AlphaFoldDB" id="A0A1M4X6Q2"/>
<evidence type="ECO:0000313" key="1">
    <source>
        <dbReference type="EMBL" id="SHE89125.1"/>
    </source>
</evidence>
<dbReference type="PANTHER" id="PTHR38471">
    <property type="entry name" value="FOUR HELIX BUNDLE PROTEIN"/>
    <property type="match status" value="1"/>
</dbReference>
<dbReference type="Gene3D" id="1.20.1440.60">
    <property type="entry name" value="23S rRNA-intervening sequence"/>
    <property type="match status" value="1"/>
</dbReference>
<dbReference type="CDD" id="cd16377">
    <property type="entry name" value="23S_rRNA_IVP_like"/>
    <property type="match status" value="1"/>
</dbReference>
<organism evidence="1 2">
    <name type="scientific">Desulfacinum infernum DSM 9756</name>
    <dbReference type="NCBI Taxonomy" id="1121391"/>
    <lineage>
        <taxon>Bacteria</taxon>
        <taxon>Pseudomonadati</taxon>
        <taxon>Thermodesulfobacteriota</taxon>
        <taxon>Syntrophobacteria</taxon>
        <taxon>Syntrophobacterales</taxon>
        <taxon>Syntrophobacteraceae</taxon>
        <taxon>Desulfacinum</taxon>
    </lineage>
</organism>
<reference evidence="2" key="1">
    <citation type="submission" date="2016-11" db="EMBL/GenBank/DDBJ databases">
        <authorList>
            <person name="Varghese N."/>
            <person name="Submissions S."/>
        </authorList>
    </citation>
    <scope>NUCLEOTIDE SEQUENCE [LARGE SCALE GENOMIC DNA]</scope>
    <source>
        <strain evidence="2">DSM 9756</strain>
    </source>
</reference>
<sequence length="122" mass="14075">MVAQVFEDLDVWRKAMDLAAEIYGICRKAPLSRDYGFRDQIQRAAVSIPANIAEGYERDSDKEYIRYVFIAKGSSGELRCLLRLAHRLGYLHHQECEDLVEKAQEISRMLNGLIASIKRRFP</sequence>
<dbReference type="EMBL" id="FQVB01000008">
    <property type="protein sequence ID" value="SHE89125.1"/>
    <property type="molecule type" value="Genomic_DNA"/>
</dbReference>